<dbReference type="RefSeq" id="XP_002487999.1">
    <property type="nucleotide sequence ID" value="XM_002487954.1"/>
</dbReference>
<dbReference type="SMART" id="SM00906">
    <property type="entry name" value="Fungal_trans"/>
    <property type="match status" value="1"/>
</dbReference>
<proteinExistence type="predicted"/>
<dbReference type="GO" id="GO:0008270">
    <property type="term" value="F:zinc ion binding"/>
    <property type="evidence" value="ECO:0007669"/>
    <property type="project" value="InterPro"/>
</dbReference>
<dbReference type="OrthoDB" id="4481633at2759"/>
<protein>
    <recommendedName>
        <fullName evidence="6">Xylanolytic transcriptional activator regulatory domain-containing protein</fullName>
    </recommendedName>
</protein>
<evidence type="ECO:0000259" key="6">
    <source>
        <dbReference type="SMART" id="SM00906"/>
    </source>
</evidence>
<dbReference type="InParanoid" id="B8MSL7"/>
<dbReference type="InterPro" id="IPR051127">
    <property type="entry name" value="Fungal_SecMet_Regulators"/>
</dbReference>
<dbReference type="AlphaFoldDB" id="B8MSL7"/>
<evidence type="ECO:0000256" key="5">
    <source>
        <dbReference type="SAM" id="MobiDB-lite"/>
    </source>
</evidence>
<dbReference type="PANTHER" id="PTHR47424:SF3">
    <property type="entry name" value="REGULATORY PROTEIN GAL4"/>
    <property type="match status" value="1"/>
</dbReference>
<dbReference type="EMBL" id="EQ962660">
    <property type="protein sequence ID" value="EED12345.1"/>
    <property type="molecule type" value="Genomic_DNA"/>
</dbReference>
<reference evidence="8" key="1">
    <citation type="journal article" date="2015" name="Genome Announc.">
        <title>Genome sequence of the AIDS-associated pathogen Penicillium marneffei (ATCC18224) and its near taxonomic relative Talaromyces stipitatus (ATCC10500).</title>
        <authorList>
            <person name="Nierman W.C."/>
            <person name="Fedorova-Abrams N.D."/>
            <person name="Andrianopoulos A."/>
        </authorList>
    </citation>
    <scope>NUCLEOTIDE SEQUENCE [LARGE SCALE GENOMIC DNA]</scope>
    <source>
        <strain evidence="8">ATCC 10500 / CBS 375.48 / QM 6759 / NRRL 1006</strain>
    </source>
</reference>
<feature type="compositionally biased region" description="Basic and acidic residues" evidence="5">
    <location>
        <begin position="78"/>
        <end position="107"/>
    </location>
</feature>
<dbReference type="Pfam" id="PF04082">
    <property type="entry name" value="Fungal_trans"/>
    <property type="match status" value="1"/>
</dbReference>
<dbReference type="PhylomeDB" id="B8MSL7"/>
<dbReference type="GO" id="GO:0006351">
    <property type="term" value="P:DNA-templated transcription"/>
    <property type="evidence" value="ECO:0007669"/>
    <property type="project" value="InterPro"/>
</dbReference>
<gene>
    <name evidence="7" type="ORF">TSTA_003970</name>
</gene>
<dbReference type="eggNOG" id="ENOG502RJRW">
    <property type="taxonomic scope" value="Eukaryota"/>
</dbReference>
<keyword evidence="3" id="KW-0804">Transcription</keyword>
<dbReference type="GO" id="GO:0000981">
    <property type="term" value="F:DNA-binding transcription factor activity, RNA polymerase II-specific"/>
    <property type="evidence" value="ECO:0007669"/>
    <property type="project" value="TreeGrafter"/>
</dbReference>
<evidence type="ECO:0000313" key="7">
    <source>
        <dbReference type="EMBL" id="EED12345.1"/>
    </source>
</evidence>
<dbReference type="InterPro" id="IPR007219">
    <property type="entry name" value="XnlR_reg_dom"/>
</dbReference>
<evidence type="ECO:0000256" key="1">
    <source>
        <dbReference type="ARBA" id="ARBA00023015"/>
    </source>
</evidence>
<keyword evidence="2" id="KW-0238">DNA-binding</keyword>
<dbReference type="GO" id="GO:0000435">
    <property type="term" value="P:positive regulation of transcription from RNA polymerase II promoter by galactose"/>
    <property type="evidence" value="ECO:0007669"/>
    <property type="project" value="TreeGrafter"/>
</dbReference>
<keyword evidence="8" id="KW-1185">Reference proteome</keyword>
<evidence type="ECO:0000256" key="2">
    <source>
        <dbReference type="ARBA" id="ARBA00023125"/>
    </source>
</evidence>
<dbReference type="CDD" id="cd12148">
    <property type="entry name" value="fungal_TF_MHR"/>
    <property type="match status" value="1"/>
</dbReference>
<accession>B8MSL7</accession>
<evidence type="ECO:0000256" key="4">
    <source>
        <dbReference type="ARBA" id="ARBA00023242"/>
    </source>
</evidence>
<sequence length="811" mass="91606">MLQHHAPASSDRLQWNQQTVLLNVGGELDLLVKNVGFERFVVTAQLPYATHAGVKMLILRVVSIQMQKCGYRHKNIQRRGDHKATSGPRSRGDAERRDKSLQEDHLSVHQSSPYERLLPQPFPLSAGTPETGRTLDVPEPVHSIIGNQFSPSLVEKGHQTSPQWQLLPSQLSPNGTQSIRGKDVYHPTVEEEAEEQQYEQISPRVVGSSSAFAFIENVHEALRQPTKRKGVSPHSNEIYDTVSHFGSSLRSNGTQRMPQTVSTLVDDLSLPPSSLVEQLLRKYWDEIHVMNPVFHEQTFMRRRLLNEGPITRPSRTGSLVDVSLLPADRIFQATLNLILAIVCLRTNLGTSSEHRTTQETFFHRAERLLSPDIMQWESLQLVQALVLKAAYLREADMSNQSWIAVGVAIRTAQAIGFGKRAKKTCVARMCDNGQSMTYGRPPMIYGEPTVSHPEAIDDEYLSMDSKEQDGAQPIDQPSRMAFFIHALHLSDISSRIRQLLYGPRQELNRERHCRLSKKPYAEIIDLDADLGNWNEKVPSYLRNEDFTPNHHRSCFSRQRIYLRCQFLHWRLILFRGLLVDFARESSSGCHDSSKTPLQDILSRGSVEICIRTARKLLDTIEPHLGTDRLPAGWFIASFHLYNIGAIIALALLSPGLRALSSDLTLQDLRQAWRQCINCLQKCDSLGMRFAQGCIIKLRKLFEENEGGEQNQPNMSVSWKASYAQQPIPLGPDPVVSIIDGDNGRESLPNGGQPAEPLGFVSQQEPFQSENPGDMENGIVDMWWMDQDFQWMSGFDLSHLTDLEVPSPRDFA</sequence>
<dbReference type="PANTHER" id="PTHR47424">
    <property type="entry name" value="REGULATORY PROTEIN GAL4"/>
    <property type="match status" value="1"/>
</dbReference>
<evidence type="ECO:0000313" key="8">
    <source>
        <dbReference type="Proteomes" id="UP000001745"/>
    </source>
</evidence>
<feature type="domain" description="Xylanolytic transcriptional activator regulatory" evidence="6">
    <location>
        <begin position="401"/>
        <end position="459"/>
    </location>
</feature>
<feature type="region of interest" description="Disordered" evidence="5">
    <location>
        <begin position="73"/>
        <end position="132"/>
    </location>
</feature>
<dbReference type="HOGENOM" id="CLU_347878_0_0_1"/>
<keyword evidence="1" id="KW-0805">Transcription regulation</keyword>
<dbReference type="OMA" id="CMNERAN"/>
<keyword evidence="4" id="KW-0539">Nucleus</keyword>
<dbReference type="GO" id="GO:0005634">
    <property type="term" value="C:nucleus"/>
    <property type="evidence" value="ECO:0007669"/>
    <property type="project" value="TreeGrafter"/>
</dbReference>
<dbReference type="VEuPathDB" id="FungiDB:TSTA_003970"/>
<name>B8MSL7_TALSN</name>
<organism evidence="7 8">
    <name type="scientific">Talaromyces stipitatus (strain ATCC 10500 / CBS 375.48 / QM 6759 / NRRL 1006)</name>
    <name type="common">Penicillium stipitatum</name>
    <dbReference type="NCBI Taxonomy" id="441959"/>
    <lineage>
        <taxon>Eukaryota</taxon>
        <taxon>Fungi</taxon>
        <taxon>Dikarya</taxon>
        <taxon>Ascomycota</taxon>
        <taxon>Pezizomycotina</taxon>
        <taxon>Eurotiomycetes</taxon>
        <taxon>Eurotiomycetidae</taxon>
        <taxon>Eurotiales</taxon>
        <taxon>Trichocomaceae</taxon>
        <taxon>Talaromyces</taxon>
        <taxon>Talaromyces sect. Talaromyces</taxon>
    </lineage>
</organism>
<dbReference type="GO" id="GO:0000978">
    <property type="term" value="F:RNA polymerase II cis-regulatory region sequence-specific DNA binding"/>
    <property type="evidence" value="ECO:0007669"/>
    <property type="project" value="TreeGrafter"/>
</dbReference>
<dbReference type="Proteomes" id="UP000001745">
    <property type="component" value="Unassembled WGS sequence"/>
</dbReference>
<dbReference type="GeneID" id="8100109"/>
<evidence type="ECO:0000256" key="3">
    <source>
        <dbReference type="ARBA" id="ARBA00023163"/>
    </source>
</evidence>